<feature type="signal peptide" evidence="1">
    <location>
        <begin position="1"/>
        <end position="27"/>
    </location>
</feature>
<name>A0A3A8F7J7_9GAMM</name>
<organism evidence="2 3">
    <name type="scientific">Acinetobacter rongchengensis</name>
    <dbReference type="NCBI Taxonomy" id="2419601"/>
    <lineage>
        <taxon>Bacteria</taxon>
        <taxon>Pseudomonadati</taxon>
        <taxon>Pseudomonadota</taxon>
        <taxon>Gammaproteobacteria</taxon>
        <taxon>Moraxellales</taxon>
        <taxon>Moraxellaceae</taxon>
        <taxon>Acinetobacter</taxon>
    </lineage>
</organism>
<protein>
    <submittedName>
        <fullName evidence="2">Transporter</fullName>
    </submittedName>
</protein>
<evidence type="ECO:0000313" key="3">
    <source>
        <dbReference type="Proteomes" id="UP000280405"/>
    </source>
</evidence>
<comment type="caution">
    <text evidence="2">The sequence shown here is derived from an EMBL/GenBank/DDBJ whole genome shotgun (WGS) entry which is preliminary data.</text>
</comment>
<feature type="chain" id="PRO_5017281922" evidence="1">
    <location>
        <begin position="28"/>
        <end position="271"/>
    </location>
</feature>
<dbReference type="Proteomes" id="UP000280405">
    <property type="component" value="Unassembled WGS sequence"/>
</dbReference>
<dbReference type="OrthoDB" id="9809066at2"/>
<gene>
    <name evidence="2" type="ORF">D7V20_14240</name>
</gene>
<keyword evidence="1" id="KW-0732">Signal</keyword>
<dbReference type="EMBL" id="RAXT01000039">
    <property type="protein sequence ID" value="RKG36623.1"/>
    <property type="molecule type" value="Genomic_DNA"/>
</dbReference>
<dbReference type="AlphaFoldDB" id="A0A3A8F7J7"/>
<proteinExistence type="predicted"/>
<evidence type="ECO:0000313" key="2">
    <source>
        <dbReference type="EMBL" id="RKG36623.1"/>
    </source>
</evidence>
<dbReference type="RefSeq" id="WP_120384849.1">
    <property type="nucleotide sequence ID" value="NZ_RAXT01000039.1"/>
</dbReference>
<keyword evidence="3" id="KW-1185">Reference proteome</keyword>
<accession>A0A3A8F7J7</accession>
<reference evidence="2 3" key="1">
    <citation type="submission" date="2018-09" db="EMBL/GenBank/DDBJ databases">
        <title>The draft genome of Acinetobacter spp. strains.</title>
        <authorList>
            <person name="Qin J."/>
            <person name="Feng Y."/>
            <person name="Zong Z."/>
        </authorList>
    </citation>
    <scope>NUCLEOTIDE SEQUENCE [LARGE SCALE GENOMIC DNA]</scope>
    <source>
        <strain evidence="2 3">WCHAc060115</strain>
    </source>
</reference>
<evidence type="ECO:0000256" key="1">
    <source>
        <dbReference type="SAM" id="SignalP"/>
    </source>
</evidence>
<sequence>MKKYNRITAKKMFIICSLGLCSSSVFSAESDDIAKKLSNPVANLISVPFQLNFDDNIGAAENTQRYQLNIQPVIPVELNENWNLISRTILPVNYQTYKHTDKGDDWGTGDIVQSLFLSPSNTTPSGITWGVGTAMLFPTASEKQLGADQYGLGPTAVILKQSEGWTFGALANHIWAVENHGNVEDVNSTFLQPFVSYTYPSSLTIALNSEATYDWNTEKSNIPVNLMATKIVKLNGQLISVGGGVKYWAQDTDASPKDFGFRLIASFIFPK</sequence>